<reference evidence="3 4" key="1">
    <citation type="journal article" date="2017" name="Genome Announc.">
        <title>Complete Genome Sequences of Two Acetylene-Fermenting Pelobacter acetylenicus Strains.</title>
        <authorList>
            <person name="Sutton J.M."/>
            <person name="Baesman S.M."/>
            <person name="Fierst J.L."/>
            <person name="Poret-Peterson A.T."/>
            <person name="Oremland R.S."/>
            <person name="Dunlap D.S."/>
            <person name="Akob D.M."/>
        </authorList>
    </citation>
    <scope>NUCLEOTIDE SEQUENCE [LARGE SCALE GENOMIC DNA]</scope>
    <source>
        <strain evidence="3 4">SFB93</strain>
    </source>
</reference>
<dbReference type="SUPFAM" id="SSF47095">
    <property type="entry name" value="HMG-box"/>
    <property type="match status" value="1"/>
</dbReference>
<dbReference type="PANTHER" id="PTHR36573">
    <property type="entry name" value="INTERMEMBRANE PHOSPHOLIPID TRANSPORT SYSTEM BINDING PROTEIN MLAC"/>
    <property type="match status" value="1"/>
</dbReference>
<feature type="region of interest" description="Disordered" evidence="1">
    <location>
        <begin position="197"/>
        <end position="220"/>
    </location>
</feature>
<feature type="compositionally biased region" description="Polar residues" evidence="1">
    <location>
        <begin position="198"/>
        <end position="207"/>
    </location>
</feature>
<dbReference type="RefSeq" id="WP_072284428.1">
    <property type="nucleotide sequence ID" value="NZ_CP015519.1"/>
</dbReference>
<accession>A0A1L3GR29</accession>
<proteinExistence type="predicted"/>
<dbReference type="AlphaFoldDB" id="A0A1L3GR29"/>
<keyword evidence="4" id="KW-1185">Reference proteome</keyword>
<dbReference type="Proteomes" id="UP000182517">
    <property type="component" value="Chromosome"/>
</dbReference>
<dbReference type="KEGG" id="pef:A7E78_11400"/>
<evidence type="ECO:0000313" key="4">
    <source>
        <dbReference type="Proteomes" id="UP000182517"/>
    </source>
</evidence>
<name>A0A1L3GR29_9BACT</name>
<sequence>MYVKKSLLFALTLVLLAAVSVMAAVPRPTNQLRVAVDRIIEVLRDKDLSRDQVLQEVSNLVRNKFDFWAMSQRTLGKNWRKATEEEKQQFVRLFAQLLEDTYRGRLKAYTYNDEHVEYIGERINGTRAIVDTIVVTNKEIPVSYKMRLKGEEWLVYDVIIEEVSLIANYRNSYGEIVADEGFQGLLARMEVKIKELAENSNQDQKGSGENVPKPQGNNAP</sequence>
<organism evidence="3 4">
    <name type="scientific">Syntrophotalea acetylenivorans</name>
    <dbReference type="NCBI Taxonomy" id="1842532"/>
    <lineage>
        <taxon>Bacteria</taxon>
        <taxon>Pseudomonadati</taxon>
        <taxon>Thermodesulfobacteriota</taxon>
        <taxon>Desulfuromonadia</taxon>
        <taxon>Desulfuromonadales</taxon>
        <taxon>Syntrophotaleaceae</taxon>
        <taxon>Syntrophotalea</taxon>
    </lineage>
</organism>
<dbReference type="PIRSF" id="PIRSF004649">
    <property type="entry name" value="MlaC"/>
    <property type="match status" value="1"/>
</dbReference>
<evidence type="ECO:0000313" key="3">
    <source>
        <dbReference type="EMBL" id="APG28399.1"/>
    </source>
</evidence>
<feature type="chain" id="PRO_5012860215" description="Phospholipid transport system substrate-binding protein" evidence="2">
    <location>
        <begin position="24"/>
        <end position="220"/>
    </location>
</feature>
<keyword evidence="2" id="KW-0732">Signal</keyword>
<dbReference type="OrthoDB" id="9798905at2"/>
<evidence type="ECO:0000256" key="1">
    <source>
        <dbReference type="SAM" id="MobiDB-lite"/>
    </source>
</evidence>
<dbReference type="InterPro" id="IPR042245">
    <property type="entry name" value="Tgt2/MlaC_sf"/>
</dbReference>
<evidence type="ECO:0000256" key="2">
    <source>
        <dbReference type="SAM" id="SignalP"/>
    </source>
</evidence>
<feature type="signal peptide" evidence="2">
    <location>
        <begin position="1"/>
        <end position="23"/>
    </location>
</feature>
<protein>
    <recommendedName>
        <fullName evidence="5">Phospholipid transport system substrate-binding protein</fullName>
    </recommendedName>
</protein>
<gene>
    <name evidence="3" type="ORF">A7E78_11400</name>
</gene>
<dbReference type="EMBL" id="CP015519">
    <property type="protein sequence ID" value="APG28399.1"/>
    <property type="molecule type" value="Genomic_DNA"/>
</dbReference>
<dbReference type="InterPro" id="IPR036910">
    <property type="entry name" value="HMG_box_dom_sf"/>
</dbReference>
<dbReference type="Pfam" id="PF05494">
    <property type="entry name" value="MlaC"/>
    <property type="match status" value="1"/>
</dbReference>
<dbReference type="STRING" id="1842532.A7E78_11400"/>
<dbReference type="InterPro" id="IPR008869">
    <property type="entry name" value="MlaC/ttg2D"/>
</dbReference>
<dbReference type="PANTHER" id="PTHR36573:SF1">
    <property type="entry name" value="INTERMEMBRANE PHOSPHOLIPID TRANSPORT SYSTEM BINDING PROTEIN MLAC"/>
    <property type="match status" value="1"/>
</dbReference>
<dbReference type="Gene3D" id="3.10.450.710">
    <property type="entry name" value="Tgt2/MlaC"/>
    <property type="match status" value="1"/>
</dbReference>
<evidence type="ECO:0008006" key="5">
    <source>
        <dbReference type="Google" id="ProtNLM"/>
    </source>
</evidence>